<accession>A0A6J5P983</accession>
<sequence length="287" mass="31792">MSLVTAVQNVANEAGYTVESGVTASTEVTTKQLRVMAQRINREIADAFPWPKLYASGSITLVAGQASYQLPAAFSWYHYETFWNSSTRWRILGPMSPQEYAEIRGYGLNTTVYQRFQVRGLTNSELLISPTPSASQNGNIIIFEYIADRCVRPATWTTSTVYSAGAYTFYNGNYYQTTLGGTSGATVPTHTSGSVSDGGVIWTYYSGAYSDFLADSDETVFNQKTLEQGMLERFAEIHGLDTVQPRFITQMNEDYSRQQVSKIIYAGGHTRAELFARAGTAVFGTWT</sequence>
<evidence type="ECO:0000313" key="1">
    <source>
        <dbReference type="EMBL" id="CAB4165971.1"/>
    </source>
</evidence>
<name>A0A6J5P983_9CAUD</name>
<dbReference type="Pfam" id="PF24175">
    <property type="entry name" value="SU10_adaptor"/>
    <property type="match status" value="1"/>
</dbReference>
<dbReference type="InterPro" id="IPR056209">
    <property type="entry name" value="SU10_adaptor"/>
</dbReference>
<reference evidence="1" key="1">
    <citation type="submission" date="2020-04" db="EMBL/GenBank/DDBJ databases">
        <authorList>
            <person name="Chiriac C."/>
            <person name="Salcher M."/>
            <person name="Ghai R."/>
            <person name="Kavagutti S V."/>
        </authorList>
    </citation>
    <scope>NUCLEOTIDE SEQUENCE</scope>
</reference>
<protein>
    <submittedName>
        <fullName evidence="1">Uncharacterized protein</fullName>
    </submittedName>
</protein>
<gene>
    <name evidence="1" type="ORF">UFOVP851_2</name>
</gene>
<proteinExistence type="predicted"/>
<organism evidence="1">
    <name type="scientific">uncultured Caudovirales phage</name>
    <dbReference type="NCBI Taxonomy" id="2100421"/>
    <lineage>
        <taxon>Viruses</taxon>
        <taxon>Duplodnaviria</taxon>
        <taxon>Heunggongvirae</taxon>
        <taxon>Uroviricota</taxon>
        <taxon>Caudoviricetes</taxon>
        <taxon>Peduoviridae</taxon>
        <taxon>Maltschvirus</taxon>
        <taxon>Maltschvirus maltsch</taxon>
    </lineage>
</organism>
<dbReference type="EMBL" id="LR796790">
    <property type="protein sequence ID" value="CAB4165971.1"/>
    <property type="molecule type" value="Genomic_DNA"/>
</dbReference>